<organism evidence="1">
    <name type="scientific">Octactis speculum</name>
    <dbReference type="NCBI Taxonomy" id="3111310"/>
    <lineage>
        <taxon>Eukaryota</taxon>
        <taxon>Sar</taxon>
        <taxon>Stramenopiles</taxon>
        <taxon>Ochrophyta</taxon>
        <taxon>Dictyochophyceae</taxon>
        <taxon>Dictyochales</taxon>
        <taxon>Dictyochaceae</taxon>
        <taxon>Octactis</taxon>
    </lineage>
</organism>
<name>A0A7S2GCR3_9STRA</name>
<accession>A0A7S2GCR3</accession>
<proteinExistence type="predicted"/>
<protein>
    <submittedName>
        <fullName evidence="1">Uncharacterized protein</fullName>
    </submittedName>
</protein>
<gene>
    <name evidence="1" type="ORF">DSPE1174_LOCUS19203</name>
</gene>
<dbReference type="EMBL" id="HBGS01037002">
    <property type="protein sequence ID" value="CAD9443896.1"/>
    <property type="molecule type" value="Transcribed_RNA"/>
</dbReference>
<dbReference type="AlphaFoldDB" id="A0A7S2GCR3"/>
<reference evidence="1" key="1">
    <citation type="submission" date="2021-01" db="EMBL/GenBank/DDBJ databases">
        <authorList>
            <person name="Corre E."/>
            <person name="Pelletier E."/>
            <person name="Niang G."/>
            <person name="Scheremetjew M."/>
            <person name="Finn R."/>
            <person name="Kale V."/>
            <person name="Holt S."/>
            <person name="Cochrane G."/>
            <person name="Meng A."/>
            <person name="Brown T."/>
            <person name="Cohen L."/>
        </authorList>
    </citation>
    <scope>NUCLEOTIDE SEQUENCE</scope>
    <source>
        <strain evidence="1">CCMP1381</strain>
    </source>
</reference>
<evidence type="ECO:0000313" key="1">
    <source>
        <dbReference type="EMBL" id="CAD9443896.1"/>
    </source>
</evidence>
<sequence>MAGMVSFNPITRMGVVLLANCDASTDGGGSTLHQSEKGAVEALRSIREYLLDAFEDGLTPDPSNPPPPELDIVEPAVEYVRGNETTPGMVFKTYNIQDSSVDFMVTYDHFDQDRGHHIEVTRGSSTSFFYPVGWPKSGTMANGSLPTTFNRDGVNATGDGTEGVVRGTVTGLFPRTTYKLQARVVDLEKKALVSDEHTVTTLKKDGDPGPLFVSIMGLSCSGDGIFYRIQYQSVSVQHGMSLRLAVMTSPSSAPVRASSFQLRTATAVVTGTVQGLSRGVEYRFSAKIVDKFQGPWVSSNFTISC</sequence>